<dbReference type="Proteomes" id="UP001472866">
    <property type="component" value="Chromosome 02"/>
</dbReference>
<dbReference type="AlphaFoldDB" id="A0AAX4P1R6"/>
<organism evidence="2 3">
    <name type="scientific">Chloropicon roscoffensis</name>
    <dbReference type="NCBI Taxonomy" id="1461544"/>
    <lineage>
        <taxon>Eukaryota</taxon>
        <taxon>Viridiplantae</taxon>
        <taxon>Chlorophyta</taxon>
        <taxon>Chloropicophyceae</taxon>
        <taxon>Chloropicales</taxon>
        <taxon>Chloropicaceae</taxon>
        <taxon>Chloropicon</taxon>
    </lineage>
</organism>
<evidence type="ECO:0000313" key="2">
    <source>
        <dbReference type="EMBL" id="WZN60104.1"/>
    </source>
</evidence>
<proteinExistence type="predicted"/>
<evidence type="ECO:0000313" key="3">
    <source>
        <dbReference type="Proteomes" id="UP001472866"/>
    </source>
</evidence>
<keyword evidence="3" id="KW-1185">Reference proteome</keyword>
<name>A0AAX4P1R6_9CHLO</name>
<dbReference type="EMBL" id="CP151502">
    <property type="protein sequence ID" value="WZN60104.1"/>
    <property type="molecule type" value="Genomic_DNA"/>
</dbReference>
<evidence type="ECO:0000256" key="1">
    <source>
        <dbReference type="SAM" id="MobiDB-lite"/>
    </source>
</evidence>
<feature type="region of interest" description="Disordered" evidence="1">
    <location>
        <begin position="239"/>
        <end position="260"/>
    </location>
</feature>
<gene>
    <name evidence="2" type="ORF">HKI87_02g16320</name>
</gene>
<protein>
    <submittedName>
        <fullName evidence="2">Uncharacterized protein</fullName>
    </submittedName>
</protein>
<accession>A0AAX4P1R6</accession>
<sequence length="354" mass="38516">MARPRLVPRVASSPSGFVSAPRPRRRATTHAGSYRYGRGDVSQPREGAKGGVWGGPRGGRPGGNASSPSPRTDWAAGAGASQDPDDGYGGWSAEEARGATGGYDGYEDDTGYEGFGRAEGGEEAGDRDRGATASGRLELWPLRSDELHELFPLSGTPGQYSYYWGTWDQAVQRFALSLLITLIATNSNSIMAAGAFTYSAWGPVVQSMVRNLSVKKYPYGGFWEASVLGVGFRRDPPKRRWGRRQDSFRGGAPGPEPTTTEIRVGEPGKADVVLEVPYELSHELLREGDPALLIVVSNSPALSSFKAVRDVFLPATRQWLGDYPFVSRRGFQQVRDRINYQRREEGAGGYRANF</sequence>
<feature type="region of interest" description="Disordered" evidence="1">
    <location>
        <begin position="1"/>
        <end position="131"/>
    </location>
</feature>
<feature type="compositionally biased region" description="Gly residues" evidence="1">
    <location>
        <begin position="49"/>
        <end position="62"/>
    </location>
</feature>
<reference evidence="2 3" key="1">
    <citation type="submission" date="2024-03" db="EMBL/GenBank/DDBJ databases">
        <title>Complete genome sequence of the green alga Chloropicon roscoffensis RCC1871.</title>
        <authorList>
            <person name="Lemieux C."/>
            <person name="Pombert J.-F."/>
            <person name="Otis C."/>
            <person name="Turmel M."/>
        </authorList>
    </citation>
    <scope>NUCLEOTIDE SEQUENCE [LARGE SCALE GENOMIC DNA]</scope>
    <source>
        <strain evidence="2 3">RCC1871</strain>
    </source>
</reference>